<dbReference type="Proteomes" id="UP001222800">
    <property type="component" value="Chromosome"/>
</dbReference>
<keyword evidence="1" id="KW-0520">NAD</keyword>
<dbReference type="InterPro" id="IPR029479">
    <property type="entry name" value="Nitroreductase"/>
</dbReference>
<dbReference type="PANTHER" id="PTHR23026">
    <property type="entry name" value="NADPH NITROREDUCTASE"/>
    <property type="match status" value="1"/>
</dbReference>
<gene>
    <name evidence="3" type="ORF">P4S50_11165</name>
</gene>
<protein>
    <submittedName>
        <fullName evidence="3">Nitroreductase family protein</fullName>
    </submittedName>
</protein>
<evidence type="ECO:0000313" key="3">
    <source>
        <dbReference type="EMBL" id="WFD08948.1"/>
    </source>
</evidence>
<dbReference type="RefSeq" id="WP_277730867.1">
    <property type="nucleotide sequence ID" value="NZ_CP120733.1"/>
</dbReference>
<dbReference type="Pfam" id="PF00881">
    <property type="entry name" value="Nitroreductase"/>
    <property type="match status" value="1"/>
</dbReference>
<name>A0ABY8E7R5_9FIRM</name>
<dbReference type="SUPFAM" id="SSF55469">
    <property type="entry name" value="FMN-dependent nitroreductase-like"/>
    <property type="match status" value="1"/>
</dbReference>
<feature type="domain" description="Nitroreductase" evidence="2">
    <location>
        <begin position="8"/>
        <end position="163"/>
    </location>
</feature>
<sequence>MNDIIKNIKERRSIRKFKEEQIKDEELEVIIEAGMYAPSAHNEQPWHFTIIQNKDIISEINKESKMMMKNHSDKWIAKLGNNEKFDIHYNAPTVIVVSEKKDCYSKFVNASAATQNMLLAAESIGVGSCWVGFSKFCFVQEDKIKKLNIPEGYEPHYTVALGYKALDKKQSAPKRNEDVVTYIR</sequence>
<accession>A0ABY8E7R5</accession>
<keyword evidence="4" id="KW-1185">Reference proteome</keyword>
<dbReference type="InterPro" id="IPR050627">
    <property type="entry name" value="Nitroreductase/BluB"/>
</dbReference>
<dbReference type="PANTHER" id="PTHR23026:SF125">
    <property type="entry name" value="OXYGEN-INSENSITIVE NAD(P)H NITROREDUCTASE"/>
    <property type="match status" value="1"/>
</dbReference>
<evidence type="ECO:0000313" key="4">
    <source>
        <dbReference type="Proteomes" id="UP001222800"/>
    </source>
</evidence>
<dbReference type="Gene3D" id="3.40.109.10">
    <property type="entry name" value="NADH Oxidase"/>
    <property type="match status" value="1"/>
</dbReference>
<evidence type="ECO:0000256" key="1">
    <source>
        <dbReference type="ARBA" id="ARBA00023027"/>
    </source>
</evidence>
<proteinExistence type="predicted"/>
<evidence type="ECO:0000259" key="2">
    <source>
        <dbReference type="Pfam" id="PF00881"/>
    </source>
</evidence>
<organism evidence="3 4">
    <name type="scientific">Tepidibacter hydrothermalis</name>
    <dbReference type="NCBI Taxonomy" id="3036126"/>
    <lineage>
        <taxon>Bacteria</taxon>
        <taxon>Bacillati</taxon>
        <taxon>Bacillota</taxon>
        <taxon>Clostridia</taxon>
        <taxon>Peptostreptococcales</taxon>
        <taxon>Peptostreptococcaceae</taxon>
        <taxon>Tepidibacter</taxon>
    </lineage>
</organism>
<dbReference type="EMBL" id="CP120733">
    <property type="protein sequence ID" value="WFD08948.1"/>
    <property type="molecule type" value="Genomic_DNA"/>
</dbReference>
<reference evidence="3 4" key="1">
    <citation type="submission" date="2023-03" db="EMBL/GenBank/DDBJ databases">
        <title>Complete genome sequence of Tepidibacter sp. SWIR-1, isolated from a deep-sea hydrothermal vent.</title>
        <authorList>
            <person name="Li X."/>
        </authorList>
    </citation>
    <scope>NUCLEOTIDE SEQUENCE [LARGE SCALE GENOMIC DNA]</scope>
    <source>
        <strain evidence="3 4">SWIR-1</strain>
    </source>
</reference>
<dbReference type="InterPro" id="IPR000415">
    <property type="entry name" value="Nitroreductase-like"/>
</dbReference>